<feature type="region of interest" description="Disordered" evidence="1">
    <location>
        <begin position="170"/>
        <end position="204"/>
    </location>
</feature>
<protein>
    <submittedName>
        <fullName evidence="2">Uncharacterized protein</fullName>
    </submittedName>
</protein>
<dbReference type="AlphaFoldDB" id="A0AAN9FQW4"/>
<comment type="caution">
    <text evidence="2">The sequence shown here is derived from an EMBL/GenBank/DDBJ whole genome shotgun (WGS) entry which is preliminary data.</text>
</comment>
<accession>A0AAN9FQW4</accession>
<dbReference type="EMBL" id="JAYWIO010000002">
    <property type="protein sequence ID" value="KAK7280932.1"/>
    <property type="molecule type" value="Genomic_DNA"/>
</dbReference>
<reference evidence="2 3" key="1">
    <citation type="submission" date="2024-01" db="EMBL/GenBank/DDBJ databases">
        <title>The genomes of 5 underutilized Papilionoideae crops provide insights into root nodulation and disease resistanc.</title>
        <authorList>
            <person name="Yuan L."/>
        </authorList>
    </citation>
    <scope>NUCLEOTIDE SEQUENCE [LARGE SCALE GENOMIC DNA]</scope>
    <source>
        <strain evidence="2">ZHUSHIDOU_FW_LH</strain>
        <tissue evidence="2">Leaf</tissue>
    </source>
</reference>
<evidence type="ECO:0000313" key="2">
    <source>
        <dbReference type="EMBL" id="KAK7280932.1"/>
    </source>
</evidence>
<dbReference type="Proteomes" id="UP001372338">
    <property type="component" value="Unassembled WGS sequence"/>
</dbReference>
<evidence type="ECO:0000256" key="1">
    <source>
        <dbReference type="SAM" id="MobiDB-lite"/>
    </source>
</evidence>
<feature type="region of interest" description="Disordered" evidence="1">
    <location>
        <begin position="44"/>
        <end position="96"/>
    </location>
</feature>
<sequence length="204" mass="22420">MFCLSHRNLDMVEEETVDTQKDLIVEKNIATNGKDHVPVSKELIKGRNSPNNKNINLKHKPALSGPYSSYSKVQPSKEHVSHNKSQGPKEVVSTEDKIKQKKKEKAILHTMNTLQKCGITGLETSMLQVWNPSTEAIEVARSQGRRPVVALRHSKPPDKNMNATLSSGMEIDFAGSSPPRNENLLPGPGNDVSALIGKPTSNPQ</sequence>
<evidence type="ECO:0000313" key="3">
    <source>
        <dbReference type="Proteomes" id="UP001372338"/>
    </source>
</evidence>
<keyword evidence="3" id="KW-1185">Reference proteome</keyword>
<name>A0AAN9FQW4_CROPI</name>
<organism evidence="2 3">
    <name type="scientific">Crotalaria pallida</name>
    <name type="common">Smooth rattlebox</name>
    <name type="synonym">Crotalaria striata</name>
    <dbReference type="NCBI Taxonomy" id="3830"/>
    <lineage>
        <taxon>Eukaryota</taxon>
        <taxon>Viridiplantae</taxon>
        <taxon>Streptophyta</taxon>
        <taxon>Embryophyta</taxon>
        <taxon>Tracheophyta</taxon>
        <taxon>Spermatophyta</taxon>
        <taxon>Magnoliopsida</taxon>
        <taxon>eudicotyledons</taxon>
        <taxon>Gunneridae</taxon>
        <taxon>Pentapetalae</taxon>
        <taxon>rosids</taxon>
        <taxon>fabids</taxon>
        <taxon>Fabales</taxon>
        <taxon>Fabaceae</taxon>
        <taxon>Papilionoideae</taxon>
        <taxon>50 kb inversion clade</taxon>
        <taxon>genistoids sensu lato</taxon>
        <taxon>core genistoids</taxon>
        <taxon>Crotalarieae</taxon>
        <taxon>Crotalaria</taxon>
    </lineage>
</organism>
<proteinExistence type="predicted"/>
<gene>
    <name evidence="2" type="ORF">RIF29_08508</name>
</gene>